<evidence type="ECO:0000256" key="1">
    <source>
        <dbReference type="SAM" id="MobiDB-lite"/>
    </source>
</evidence>
<name>A0A835ZCA1_9STRA</name>
<feature type="compositionally biased region" description="Polar residues" evidence="1">
    <location>
        <begin position="300"/>
        <end position="309"/>
    </location>
</feature>
<feature type="compositionally biased region" description="Low complexity" evidence="1">
    <location>
        <begin position="280"/>
        <end position="289"/>
    </location>
</feature>
<dbReference type="AlphaFoldDB" id="A0A835ZCA1"/>
<feature type="region of interest" description="Disordered" evidence="1">
    <location>
        <begin position="214"/>
        <end position="249"/>
    </location>
</feature>
<keyword evidence="3" id="KW-1185">Reference proteome</keyword>
<accession>A0A835ZCA1</accession>
<feature type="region of interest" description="Disordered" evidence="1">
    <location>
        <begin position="278"/>
        <end position="330"/>
    </location>
</feature>
<evidence type="ECO:0000313" key="2">
    <source>
        <dbReference type="EMBL" id="KAG5187609.1"/>
    </source>
</evidence>
<dbReference type="Proteomes" id="UP000664859">
    <property type="component" value="Unassembled WGS sequence"/>
</dbReference>
<gene>
    <name evidence="2" type="ORF">JKP88DRAFT_288039</name>
</gene>
<protein>
    <submittedName>
        <fullName evidence="2">Uncharacterized protein</fullName>
    </submittedName>
</protein>
<dbReference type="EMBL" id="JAFCMP010000087">
    <property type="protein sequence ID" value="KAG5187609.1"/>
    <property type="molecule type" value="Genomic_DNA"/>
</dbReference>
<organism evidence="2 3">
    <name type="scientific">Tribonema minus</name>
    <dbReference type="NCBI Taxonomy" id="303371"/>
    <lineage>
        <taxon>Eukaryota</taxon>
        <taxon>Sar</taxon>
        <taxon>Stramenopiles</taxon>
        <taxon>Ochrophyta</taxon>
        <taxon>PX clade</taxon>
        <taxon>Xanthophyceae</taxon>
        <taxon>Tribonematales</taxon>
        <taxon>Tribonemataceae</taxon>
        <taxon>Tribonema</taxon>
    </lineage>
</organism>
<evidence type="ECO:0000313" key="3">
    <source>
        <dbReference type="Proteomes" id="UP000664859"/>
    </source>
</evidence>
<comment type="caution">
    <text evidence="2">The sequence shown here is derived from an EMBL/GenBank/DDBJ whole genome shotgun (WGS) entry which is preliminary data.</text>
</comment>
<reference evidence="2" key="1">
    <citation type="submission" date="2021-02" db="EMBL/GenBank/DDBJ databases">
        <title>First Annotated Genome of the Yellow-green Alga Tribonema minus.</title>
        <authorList>
            <person name="Mahan K.M."/>
        </authorList>
    </citation>
    <scope>NUCLEOTIDE SEQUENCE</scope>
    <source>
        <strain evidence="2">UTEX B ZZ1240</strain>
    </source>
</reference>
<sequence length="353" mass="37487">MATGSGPPGHTGPFVSLGSHTVDLRVYPKFREIAAADPSCAPRRRALSWVLKSIDDIYDAYAAAAAAWEQQAQDYLTEPRPPPCETGFPPFVYRFWRKRYGSKALVLQACLELVCCVDLWRTRNSDVELFARLLEEYYTTQELTCIVGLRAALRDVVGVHWKQLWLGGQACIPYARALAAGRAVLGRGRGEVDGAALVKEYELALDDVATVRGMYNAPPSPPPRHHTSAAHHGAALSTTPPPLPGAPRGSLTAHALALAAAASATPAAERRLSIQASTNQMAAMASPASQRRRSRSPSSTNQQRPSLSPANRRRRCATVDTGDGRGGGRGRGGVWGFAVGAAAAALAGTAAAA</sequence>
<proteinExistence type="predicted"/>